<gene>
    <name evidence="1" type="ORF">IEQ34_002215</name>
</gene>
<dbReference type="AlphaFoldDB" id="A0AAV7HMT5"/>
<keyword evidence="2" id="KW-1185">Reference proteome</keyword>
<proteinExistence type="predicted"/>
<organism evidence="1 2">
    <name type="scientific">Dendrobium chrysotoxum</name>
    <name type="common">Orchid</name>
    <dbReference type="NCBI Taxonomy" id="161865"/>
    <lineage>
        <taxon>Eukaryota</taxon>
        <taxon>Viridiplantae</taxon>
        <taxon>Streptophyta</taxon>
        <taxon>Embryophyta</taxon>
        <taxon>Tracheophyta</taxon>
        <taxon>Spermatophyta</taxon>
        <taxon>Magnoliopsida</taxon>
        <taxon>Liliopsida</taxon>
        <taxon>Asparagales</taxon>
        <taxon>Orchidaceae</taxon>
        <taxon>Epidendroideae</taxon>
        <taxon>Malaxideae</taxon>
        <taxon>Dendrobiinae</taxon>
        <taxon>Dendrobium</taxon>
    </lineage>
</organism>
<dbReference type="Proteomes" id="UP000775213">
    <property type="component" value="Unassembled WGS sequence"/>
</dbReference>
<reference evidence="1 2" key="1">
    <citation type="journal article" date="2021" name="Hortic Res">
        <title>Chromosome-scale assembly of the Dendrobium chrysotoxum genome enhances the understanding of orchid evolution.</title>
        <authorList>
            <person name="Zhang Y."/>
            <person name="Zhang G.Q."/>
            <person name="Zhang D."/>
            <person name="Liu X.D."/>
            <person name="Xu X.Y."/>
            <person name="Sun W.H."/>
            <person name="Yu X."/>
            <person name="Zhu X."/>
            <person name="Wang Z.W."/>
            <person name="Zhao X."/>
            <person name="Zhong W.Y."/>
            <person name="Chen H."/>
            <person name="Yin W.L."/>
            <person name="Huang T."/>
            <person name="Niu S.C."/>
            <person name="Liu Z.J."/>
        </authorList>
    </citation>
    <scope>NUCLEOTIDE SEQUENCE [LARGE SCALE GENOMIC DNA]</scope>
    <source>
        <strain evidence="1">Lindl</strain>
    </source>
</reference>
<sequence length="122" mass="14308">MSDSFSYPKSPSTVFEANKAFGSDNDKCDRGRYSAYMYVVIADIKFLSQHQCCFEKPGFYIMLYEHWHIVPKPRNMFAKFETLTSILGRQSFISINCKTQRPIPNQNVNFRFINPPIPHTKW</sequence>
<dbReference type="EMBL" id="JAGFBR010000003">
    <property type="protein sequence ID" value="KAH0468983.1"/>
    <property type="molecule type" value="Genomic_DNA"/>
</dbReference>
<name>A0AAV7HMT5_DENCH</name>
<protein>
    <submittedName>
        <fullName evidence="1">Uncharacterized protein</fullName>
    </submittedName>
</protein>
<accession>A0AAV7HMT5</accession>
<evidence type="ECO:0000313" key="1">
    <source>
        <dbReference type="EMBL" id="KAH0468983.1"/>
    </source>
</evidence>
<evidence type="ECO:0000313" key="2">
    <source>
        <dbReference type="Proteomes" id="UP000775213"/>
    </source>
</evidence>
<comment type="caution">
    <text evidence="1">The sequence shown here is derived from an EMBL/GenBank/DDBJ whole genome shotgun (WGS) entry which is preliminary data.</text>
</comment>